<feature type="region of interest" description="Disordered" evidence="1">
    <location>
        <begin position="1"/>
        <end position="36"/>
    </location>
</feature>
<evidence type="ECO:0000256" key="1">
    <source>
        <dbReference type="SAM" id="MobiDB-lite"/>
    </source>
</evidence>
<name>A0ABD3CYZ0_9LAMI</name>
<reference evidence="3" key="1">
    <citation type="journal article" date="2024" name="IScience">
        <title>Strigolactones Initiate the Formation of Haustorium-like Structures in Castilleja.</title>
        <authorList>
            <person name="Buerger M."/>
            <person name="Peterson D."/>
            <person name="Chory J."/>
        </authorList>
    </citation>
    <scope>NUCLEOTIDE SEQUENCE [LARGE SCALE GENOMIC DNA]</scope>
</reference>
<organism evidence="2 3">
    <name type="scientific">Castilleja foliolosa</name>
    <dbReference type="NCBI Taxonomy" id="1961234"/>
    <lineage>
        <taxon>Eukaryota</taxon>
        <taxon>Viridiplantae</taxon>
        <taxon>Streptophyta</taxon>
        <taxon>Embryophyta</taxon>
        <taxon>Tracheophyta</taxon>
        <taxon>Spermatophyta</taxon>
        <taxon>Magnoliopsida</taxon>
        <taxon>eudicotyledons</taxon>
        <taxon>Gunneridae</taxon>
        <taxon>Pentapetalae</taxon>
        <taxon>asterids</taxon>
        <taxon>lamiids</taxon>
        <taxon>Lamiales</taxon>
        <taxon>Orobanchaceae</taxon>
        <taxon>Pedicularideae</taxon>
        <taxon>Castillejinae</taxon>
        <taxon>Castilleja</taxon>
    </lineage>
</organism>
<evidence type="ECO:0000313" key="2">
    <source>
        <dbReference type="EMBL" id="KAL3635226.1"/>
    </source>
</evidence>
<proteinExistence type="predicted"/>
<evidence type="ECO:0000313" key="3">
    <source>
        <dbReference type="Proteomes" id="UP001632038"/>
    </source>
</evidence>
<gene>
    <name evidence="2" type="ORF">CASFOL_019773</name>
</gene>
<dbReference type="AlphaFoldDB" id="A0ABD3CYZ0"/>
<sequence length="50" mass="5949">MNRVAEDKIVNNDVRAVHSENQERRTKNNDRPDRGVWTPLRRSEGWITCK</sequence>
<dbReference type="EMBL" id="JAVIJP010000027">
    <property type="protein sequence ID" value="KAL3635226.1"/>
    <property type="molecule type" value="Genomic_DNA"/>
</dbReference>
<accession>A0ABD3CYZ0</accession>
<dbReference type="Proteomes" id="UP001632038">
    <property type="component" value="Unassembled WGS sequence"/>
</dbReference>
<comment type="caution">
    <text evidence="2">The sequence shown here is derived from an EMBL/GenBank/DDBJ whole genome shotgun (WGS) entry which is preliminary data.</text>
</comment>
<protein>
    <submittedName>
        <fullName evidence="2">Uncharacterized protein</fullName>
    </submittedName>
</protein>
<keyword evidence="3" id="KW-1185">Reference proteome</keyword>
<feature type="compositionally biased region" description="Basic and acidic residues" evidence="1">
    <location>
        <begin position="1"/>
        <end position="34"/>
    </location>
</feature>